<comment type="caution">
    <text evidence="1">The sequence shown here is derived from an EMBL/GenBank/DDBJ whole genome shotgun (WGS) entry which is preliminary data.</text>
</comment>
<accession>A0AAJ0FW49</accession>
<evidence type="ECO:0000313" key="2">
    <source>
        <dbReference type="Proteomes" id="UP001251528"/>
    </source>
</evidence>
<dbReference type="Proteomes" id="UP001251528">
    <property type="component" value="Unassembled WGS sequence"/>
</dbReference>
<dbReference type="AlphaFoldDB" id="A0AAJ0FW49"/>
<name>A0AAJ0FW49_9HYPO</name>
<dbReference type="EMBL" id="JASWJB010000361">
    <property type="protein sequence ID" value="KAK2591135.1"/>
    <property type="molecule type" value="Genomic_DNA"/>
</dbReference>
<sequence length="345" mass="39308">MHTQTTVSPPSVAITAMKNARLPPELILHIIDCLVPSHAHAILPPRHIVTKTLLTLTSVCRTTYRQASRLLRQYCVYIDDSQRLATYLHCIPRLVPTLSSALSLRHITTLYLAPFTASSLDDLPTAEWVRELFCETCNTLRRLIIHMPFASLHPLDDHLDVRKTLRRGFEQLNKLEEFTCLAEYPSLSVPDAHADVWRLWPDLRYLALFGASLDNHLLWWDIATLSKLEQLVLARPQHWDAVNIKDEYFRKLPKGDVRLGRKTRILLMDAAYRIGVVDTTGWKEIDPNGRLAVEILDVPRPFYGDETEDELVTDWVKRGAVDGSLWEWRGDQVGGDDGAHGEIVG</sequence>
<gene>
    <name evidence="1" type="ORF">QQS21_011173</name>
</gene>
<protein>
    <submittedName>
        <fullName evidence="1">Uncharacterized protein</fullName>
    </submittedName>
</protein>
<organism evidence="1 2">
    <name type="scientific">Conoideocrella luteorostrata</name>
    <dbReference type="NCBI Taxonomy" id="1105319"/>
    <lineage>
        <taxon>Eukaryota</taxon>
        <taxon>Fungi</taxon>
        <taxon>Dikarya</taxon>
        <taxon>Ascomycota</taxon>
        <taxon>Pezizomycotina</taxon>
        <taxon>Sordariomycetes</taxon>
        <taxon>Hypocreomycetidae</taxon>
        <taxon>Hypocreales</taxon>
        <taxon>Clavicipitaceae</taxon>
        <taxon>Conoideocrella</taxon>
    </lineage>
</organism>
<reference evidence="1" key="1">
    <citation type="submission" date="2023-06" db="EMBL/GenBank/DDBJ databases">
        <title>Conoideocrella luteorostrata (Hypocreales: Clavicipitaceae), a potential biocontrol fungus for elongate hemlock scale in United States Christmas tree production areas.</title>
        <authorList>
            <person name="Barrett H."/>
            <person name="Lovett B."/>
            <person name="Macias A.M."/>
            <person name="Stajich J.E."/>
            <person name="Kasson M.T."/>
        </authorList>
    </citation>
    <scope>NUCLEOTIDE SEQUENCE</scope>
    <source>
        <strain evidence="1">ARSEF 14590</strain>
    </source>
</reference>
<evidence type="ECO:0000313" key="1">
    <source>
        <dbReference type="EMBL" id="KAK2591135.1"/>
    </source>
</evidence>
<keyword evidence="2" id="KW-1185">Reference proteome</keyword>
<proteinExistence type="predicted"/>